<sequence length="192" mass="21409">MGASINVDVAELVGLVVECILYGIFVILHGAAMYLTFLKRQRAKINKVMVLVAIMMLILATIQLIADTTSIFLAFISRDRADRIAFMQDVTQPVFIVKHTTLILMILVSDSFVTYRCWVVWKKNFWVVILPICLTLGSAVTGFHAIWSFSNYRAESRADQEKWLIAISSLSLVANALSTLVGEAPKLSPEDP</sequence>
<dbReference type="AlphaFoldDB" id="A0A5C3MZZ3"/>
<dbReference type="Proteomes" id="UP000305948">
    <property type="component" value="Unassembled WGS sequence"/>
</dbReference>
<protein>
    <submittedName>
        <fullName evidence="2">Uncharacterized protein</fullName>
    </submittedName>
</protein>
<evidence type="ECO:0000256" key="1">
    <source>
        <dbReference type="SAM" id="Phobius"/>
    </source>
</evidence>
<gene>
    <name evidence="2" type="ORF">OE88DRAFT_277838</name>
</gene>
<evidence type="ECO:0000313" key="3">
    <source>
        <dbReference type="Proteomes" id="UP000305948"/>
    </source>
</evidence>
<evidence type="ECO:0000313" key="2">
    <source>
        <dbReference type="EMBL" id="TFK50627.1"/>
    </source>
</evidence>
<keyword evidence="1" id="KW-0812">Transmembrane</keyword>
<dbReference type="EMBL" id="ML213513">
    <property type="protein sequence ID" value="TFK50627.1"/>
    <property type="molecule type" value="Genomic_DNA"/>
</dbReference>
<feature type="transmembrane region" description="Helical" evidence="1">
    <location>
        <begin position="96"/>
        <end position="113"/>
    </location>
</feature>
<keyword evidence="1" id="KW-1133">Transmembrane helix</keyword>
<feature type="transmembrane region" description="Helical" evidence="1">
    <location>
        <begin position="125"/>
        <end position="147"/>
    </location>
</feature>
<feature type="transmembrane region" description="Helical" evidence="1">
    <location>
        <begin position="48"/>
        <end position="76"/>
    </location>
</feature>
<feature type="transmembrane region" description="Helical" evidence="1">
    <location>
        <begin position="12"/>
        <end position="36"/>
    </location>
</feature>
<accession>A0A5C3MZZ3</accession>
<dbReference type="OrthoDB" id="2756618at2759"/>
<keyword evidence="1" id="KW-0472">Membrane</keyword>
<organism evidence="2 3">
    <name type="scientific">Heliocybe sulcata</name>
    <dbReference type="NCBI Taxonomy" id="5364"/>
    <lineage>
        <taxon>Eukaryota</taxon>
        <taxon>Fungi</taxon>
        <taxon>Dikarya</taxon>
        <taxon>Basidiomycota</taxon>
        <taxon>Agaricomycotina</taxon>
        <taxon>Agaricomycetes</taxon>
        <taxon>Gloeophyllales</taxon>
        <taxon>Gloeophyllaceae</taxon>
        <taxon>Heliocybe</taxon>
    </lineage>
</organism>
<reference evidence="2 3" key="1">
    <citation type="journal article" date="2019" name="Nat. Ecol. Evol.">
        <title>Megaphylogeny resolves global patterns of mushroom evolution.</title>
        <authorList>
            <person name="Varga T."/>
            <person name="Krizsan K."/>
            <person name="Foldi C."/>
            <person name="Dima B."/>
            <person name="Sanchez-Garcia M."/>
            <person name="Sanchez-Ramirez S."/>
            <person name="Szollosi G.J."/>
            <person name="Szarkandi J.G."/>
            <person name="Papp V."/>
            <person name="Albert L."/>
            <person name="Andreopoulos W."/>
            <person name="Angelini C."/>
            <person name="Antonin V."/>
            <person name="Barry K.W."/>
            <person name="Bougher N.L."/>
            <person name="Buchanan P."/>
            <person name="Buyck B."/>
            <person name="Bense V."/>
            <person name="Catcheside P."/>
            <person name="Chovatia M."/>
            <person name="Cooper J."/>
            <person name="Damon W."/>
            <person name="Desjardin D."/>
            <person name="Finy P."/>
            <person name="Geml J."/>
            <person name="Haridas S."/>
            <person name="Hughes K."/>
            <person name="Justo A."/>
            <person name="Karasinski D."/>
            <person name="Kautmanova I."/>
            <person name="Kiss B."/>
            <person name="Kocsube S."/>
            <person name="Kotiranta H."/>
            <person name="LaButti K.M."/>
            <person name="Lechner B.E."/>
            <person name="Liimatainen K."/>
            <person name="Lipzen A."/>
            <person name="Lukacs Z."/>
            <person name="Mihaltcheva S."/>
            <person name="Morgado L.N."/>
            <person name="Niskanen T."/>
            <person name="Noordeloos M.E."/>
            <person name="Ohm R.A."/>
            <person name="Ortiz-Santana B."/>
            <person name="Ovrebo C."/>
            <person name="Racz N."/>
            <person name="Riley R."/>
            <person name="Savchenko A."/>
            <person name="Shiryaev A."/>
            <person name="Soop K."/>
            <person name="Spirin V."/>
            <person name="Szebenyi C."/>
            <person name="Tomsovsky M."/>
            <person name="Tulloss R.E."/>
            <person name="Uehling J."/>
            <person name="Grigoriev I.V."/>
            <person name="Vagvolgyi C."/>
            <person name="Papp T."/>
            <person name="Martin F.M."/>
            <person name="Miettinen O."/>
            <person name="Hibbett D.S."/>
            <person name="Nagy L.G."/>
        </authorList>
    </citation>
    <scope>NUCLEOTIDE SEQUENCE [LARGE SCALE GENOMIC DNA]</scope>
    <source>
        <strain evidence="2 3">OMC1185</strain>
    </source>
</reference>
<name>A0A5C3MZZ3_9AGAM</name>
<proteinExistence type="predicted"/>
<keyword evidence="3" id="KW-1185">Reference proteome</keyword>